<evidence type="ECO:0000259" key="14">
    <source>
        <dbReference type="PROSITE" id="PS51192"/>
    </source>
</evidence>
<keyword evidence="5 12" id="KW-0347">Helicase</keyword>
<dbReference type="Gene3D" id="3.40.50.300">
    <property type="entry name" value="P-loop containing nucleotide triphosphate hydrolases"/>
    <property type="match status" value="2"/>
</dbReference>
<protein>
    <recommendedName>
        <fullName evidence="10">DEAD-box ATP-dependent RNA helicase RhpA</fullName>
        <ecNumber evidence="1">3.6.4.13</ecNumber>
    </recommendedName>
</protein>
<dbReference type="Proteomes" id="UP000061382">
    <property type="component" value="Chromosome"/>
</dbReference>
<dbReference type="GO" id="GO:0005524">
    <property type="term" value="F:ATP binding"/>
    <property type="evidence" value="ECO:0007669"/>
    <property type="project" value="UniProtKB-KW"/>
</dbReference>
<name>A0A0P0CFY9_9BACT</name>
<dbReference type="GO" id="GO:0009409">
    <property type="term" value="P:response to cold"/>
    <property type="evidence" value="ECO:0007669"/>
    <property type="project" value="TreeGrafter"/>
</dbReference>
<dbReference type="PANTHER" id="PTHR47963">
    <property type="entry name" value="DEAD-BOX ATP-DEPENDENT RNA HELICASE 47, MITOCHONDRIAL"/>
    <property type="match status" value="1"/>
</dbReference>
<dbReference type="CDD" id="cd00268">
    <property type="entry name" value="DEADc"/>
    <property type="match status" value="1"/>
</dbReference>
<feature type="short sequence motif" description="Q motif" evidence="11">
    <location>
        <begin position="4"/>
        <end position="32"/>
    </location>
</feature>
<feature type="region of interest" description="Disordered" evidence="13">
    <location>
        <begin position="524"/>
        <end position="639"/>
    </location>
</feature>
<dbReference type="GO" id="GO:0016787">
    <property type="term" value="F:hydrolase activity"/>
    <property type="evidence" value="ECO:0007669"/>
    <property type="project" value="UniProtKB-KW"/>
</dbReference>
<dbReference type="SMART" id="SM00490">
    <property type="entry name" value="HELICc"/>
    <property type="match status" value="1"/>
</dbReference>
<dbReference type="InterPro" id="IPR014014">
    <property type="entry name" value="RNA_helicase_DEAD_Q_motif"/>
</dbReference>
<dbReference type="InterPro" id="IPR005580">
    <property type="entry name" value="DbpA/CsdA_RNA-bd_dom"/>
</dbReference>
<reference evidence="17 18" key="1">
    <citation type="submission" date="2015-08" db="EMBL/GenBank/DDBJ databases">
        <title>Complete genome sequence of Rufibacter tibetensis strain 1351t, a radiation-resistant bacterium from tibet plateau.</title>
        <authorList>
            <person name="Dai J."/>
        </authorList>
    </citation>
    <scope>NUCLEOTIDE SEQUENCE [LARGE SCALE GENOMIC DNA]</scope>
    <source>
        <strain evidence="17 18">1351</strain>
    </source>
</reference>
<dbReference type="PROSITE" id="PS00039">
    <property type="entry name" value="DEAD_ATP_HELICASE"/>
    <property type="match status" value="1"/>
</dbReference>
<feature type="domain" description="Helicase ATP-binding" evidence="14">
    <location>
        <begin position="35"/>
        <end position="206"/>
    </location>
</feature>
<dbReference type="InterPro" id="IPR001650">
    <property type="entry name" value="Helicase_C-like"/>
</dbReference>
<dbReference type="FunFam" id="3.40.50.300:FF:000108">
    <property type="entry name" value="ATP-dependent RNA helicase RhlE"/>
    <property type="match status" value="1"/>
</dbReference>
<gene>
    <name evidence="17" type="ORF">DC20_19905</name>
</gene>
<sequence length="639" mass="71152">MERIKFQELPLSEEIQRAIVDLGYEEASPIQTAAIPVLLEGRDVIGQAQTGTGKTAAFAIPTIEGIDPNNREVQALILCPTRELAIQVSEEIQKLVKYKKGISVVPIYGGQPYERQLRALKQGVQIVIGTPGRVMDHIERGTLRLETTKTIILDEADEMLDMGFREDIEFVLTKMPEDRQTVFFSATMSKPIMELTRKYQTNPEIVKVTQQQLTVNNIEQIYFEVRSGGKMEVTTRLIDMYNFKVVIIFCNTKRMVDELVSNLQARGYFADGLHGDLNQNQRTNVMNKFKAGTLEILVATDVAARGIDVDNVEAVINYDLPQDDESYVHRIGRTGRAGKSGKAFSFVAGRDLYKLRDIERFTKAKIIRQNVPTYEDVAEVRTTLVLDQVKEVIQKGGLAKHVLKIERLVDQDFTTIDIAAALLKLVMKDTKAKEKSAEAGEAKGGPKPGFDRLFVTLGKKDRLHPKDLVDILTTHTSIPGGKVGDIDLYDRFSFIEVPTDYTSEILERLAVTEINGMTVKFQKAEKKNMDPAEGGRELQELEDRPRKKFYDGPFNNNRGGGDRDRGGDRGPSRGGYGGDRDRGGDRGGRSYGGDRDRGGDRGGRAFGGGDRGGRSFGGGDRDRGTSGGGGFRERKRRDF</sequence>
<dbReference type="STRING" id="512763.DC20_19905"/>
<dbReference type="GO" id="GO:0005829">
    <property type="term" value="C:cytosol"/>
    <property type="evidence" value="ECO:0007669"/>
    <property type="project" value="TreeGrafter"/>
</dbReference>
<evidence type="ECO:0000256" key="12">
    <source>
        <dbReference type="RuleBase" id="RU000492"/>
    </source>
</evidence>
<dbReference type="KEGG" id="rti:DC20_19905"/>
<accession>A0A0P0CFY9</accession>
<dbReference type="Gene3D" id="3.30.70.330">
    <property type="match status" value="1"/>
</dbReference>
<dbReference type="RefSeq" id="WP_062545451.1">
    <property type="nucleotide sequence ID" value="NZ_CP012643.1"/>
</dbReference>
<dbReference type="PROSITE" id="PS51194">
    <property type="entry name" value="HELICASE_CTER"/>
    <property type="match status" value="1"/>
</dbReference>
<evidence type="ECO:0000259" key="16">
    <source>
        <dbReference type="PROSITE" id="PS51195"/>
    </source>
</evidence>
<organism evidence="17 18">
    <name type="scientific">Rufibacter tibetensis</name>
    <dbReference type="NCBI Taxonomy" id="512763"/>
    <lineage>
        <taxon>Bacteria</taxon>
        <taxon>Pseudomonadati</taxon>
        <taxon>Bacteroidota</taxon>
        <taxon>Cytophagia</taxon>
        <taxon>Cytophagales</taxon>
        <taxon>Hymenobacteraceae</taxon>
        <taxon>Rufibacter</taxon>
    </lineage>
</organism>
<evidence type="ECO:0000259" key="15">
    <source>
        <dbReference type="PROSITE" id="PS51194"/>
    </source>
</evidence>
<evidence type="ECO:0000256" key="11">
    <source>
        <dbReference type="PROSITE-ProRule" id="PRU00552"/>
    </source>
</evidence>
<evidence type="ECO:0000256" key="8">
    <source>
        <dbReference type="ARBA" id="ARBA00038437"/>
    </source>
</evidence>
<dbReference type="CDD" id="cd18787">
    <property type="entry name" value="SF2_C_DEAD"/>
    <property type="match status" value="1"/>
</dbReference>
<feature type="compositionally biased region" description="Basic and acidic residues" evidence="13">
    <location>
        <begin position="524"/>
        <end position="550"/>
    </location>
</feature>
<dbReference type="EC" id="3.6.4.13" evidence="1"/>
<dbReference type="AlphaFoldDB" id="A0A0P0CFY9"/>
<comment type="catalytic activity">
    <reaction evidence="9">
        <text>ATP + H2O = ADP + phosphate + H(+)</text>
        <dbReference type="Rhea" id="RHEA:13065"/>
        <dbReference type="ChEBI" id="CHEBI:15377"/>
        <dbReference type="ChEBI" id="CHEBI:15378"/>
        <dbReference type="ChEBI" id="CHEBI:30616"/>
        <dbReference type="ChEBI" id="CHEBI:43474"/>
        <dbReference type="ChEBI" id="CHEBI:456216"/>
        <dbReference type="EC" id="3.6.4.13"/>
    </reaction>
</comment>
<dbReference type="InterPro" id="IPR011545">
    <property type="entry name" value="DEAD/DEAH_box_helicase_dom"/>
</dbReference>
<evidence type="ECO:0000256" key="10">
    <source>
        <dbReference type="ARBA" id="ARBA00074363"/>
    </source>
</evidence>
<dbReference type="SMART" id="SM00487">
    <property type="entry name" value="DEXDc"/>
    <property type="match status" value="1"/>
</dbReference>
<feature type="compositionally biased region" description="Basic and acidic residues" evidence="13">
    <location>
        <begin position="578"/>
        <end position="603"/>
    </location>
</feature>
<dbReference type="Pfam" id="PF00270">
    <property type="entry name" value="DEAD"/>
    <property type="match status" value="1"/>
</dbReference>
<dbReference type="InterPro" id="IPR050547">
    <property type="entry name" value="DEAD_box_RNA_helicases"/>
</dbReference>
<dbReference type="PROSITE" id="PS51192">
    <property type="entry name" value="HELICASE_ATP_BIND_1"/>
    <property type="match status" value="1"/>
</dbReference>
<dbReference type="InterPro" id="IPR044742">
    <property type="entry name" value="DEAD/DEAH_RhlB"/>
</dbReference>
<keyword evidence="4 12" id="KW-0378">Hydrolase</keyword>
<dbReference type="CDD" id="cd12252">
    <property type="entry name" value="RRM_DbpA"/>
    <property type="match status" value="1"/>
</dbReference>
<dbReference type="OrthoDB" id="974172at2"/>
<dbReference type="GO" id="GO:0005840">
    <property type="term" value="C:ribosome"/>
    <property type="evidence" value="ECO:0007669"/>
    <property type="project" value="TreeGrafter"/>
</dbReference>
<keyword evidence="7" id="KW-0346">Stress response</keyword>
<dbReference type="InterPro" id="IPR014001">
    <property type="entry name" value="Helicase_ATP-bd"/>
</dbReference>
<dbReference type="InterPro" id="IPR012677">
    <property type="entry name" value="Nucleotide-bd_a/b_plait_sf"/>
</dbReference>
<dbReference type="Pfam" id="PF00271">
    <property type="entry name" value="Helicase_C"/>
    <property type="match status" value="1"/>
</dbReference>
<dbReference type="EMBL" id="CP012643">
    <property type="protein sequence ID" value="ALJ00838.1"/>
    <property type="molecule type" value="Genomic_DNA"/>
</dbReference>
<evidence type="ECO:0000313" key="18">
    <source>
        <dbReference type="Proteomes" id="UP000061382"/>
    </source>
</evidence>
<evidence type="ECO:0000256" key="2">
    <source>
        <dbReference type="ARBA" id="ARBA00022490"/>
    </source>
</evidence>
<comment type="similarity">
    <text evidence="8 12">Belongs to the DEAD box helicase family.</text>
</comment>
<evidence type="ECO:0000256" key="5">
    <source>
        <dbReference type="ARBA" id="ARBA00022806"/>
    </source>
</evidence>
<dbReference type="InterPro" id="IPR000629">
    <property type="entry name" value="RNA-helicase_DEAD-box_CS"/>
</dbReference>
<dbReference type="GO" id="GO:0003724">
    <property type="term" value="F:RNA helicase activity"/>
    <property type="evidence" value="ECO:0007669"/>
    <property type="project" value="UniProtKB-EC"/>
</dbReference>
<keyword evidence="18" id="KW-1185">Reference proteome</keyword>
<evidence type="ECO:0000256" key="13">
    <source>
        <dbReference type="SAM" id="MobiDB-lite"/>
    </source>
</evidence>
<evidence type="ECO:0000256" key="9">
    <source>
        <dbReference type="ARBA" id="ARBA00047984"/>
    </source>
</evidence>
<dbReference type="Pfam" id="PF25399">
    <property type="entry name" value="DeaD_dimer"/>
    <property type="match status" value="1"/>
</dbReference>
<dbReference type="InterPro" id="IPR057325">
    <property type="entry name" value="DeaD_dimer"/>
</dbReference>
<dbReference type="InterPro" id="IPR027417">
    <property type="entry name" value="P-loop_NTPase"/>
</dbReference>
<dbReference type="PATRIC" id="fig|512763.3.peg.4372"/>
<evidence type="ECO:0000256" key="1">
    <source>
        <dbReference type="ARBA" id="ARBA00012552"/>
    </source>
</evidence>
<feature type="compositionally biased region" description="Basic and acidic residues" evidence="13">
    <location>
        <begin position="560"/>
        <end position="571"/>
    </location>
</feature>
<dbReference type="PROSITE" id="PS51195">
    <property type="entry name" value="Q_MOTIF"/>
    <property type="match status" value="1"/>
</dbReference>
<evidence type="ECO:0000256" key="7">
    <source>
        <dbReference type="ARBA" id="ARBA00023016"/>
    </source>
</evidence>
<feature type="domain" description="Helicase C-terminal" evidence="15">
    <location>
        <begin position="217"/>
        <end position="379"/>
    </location>
</feature>
<feature type="compositionally biased region" description="Gly residues" evidence="13">
    <location>
        <begin position="604"/>
        <end position="618"/>
    </location>
</feature>
<dbReference type="GO" id="GO:0042255">
    <property type="term" value="P:ribosome assembly"/>
    <property type="evidence" value="ECO:0007669"/>
    <property type="project" value="UniProtKB-ARBA"/>
</dbReference>
<evidence type="ECO:0000256" key="4">
    <source>
        <dbReference type="ARBA" id="ARBA00022801"/>
    </source>
</evidence>
<dbReference type="Pfam" id="PF03880">
    <property type="entry name" value="DbpA"/>
    <property type="match status" value="1"/>
</dbReference>
<keyword evidence="6 12" id="KW-0067">ATP-binding</keyword>
<feature type="domain" description="DEAD-box RNA helicase Q" evidence="16">
    <location>
        <begin position="4"/>
        <end position="32"/>
    </location>
</feature>
<evidence type="ECO:0000313" key="17">
    <source>
        <dbReference type="EMBL" id="ALJ00838.1"/>
    </source>
</evidence>
<dbReference type="PANTHER" id="PTHR47963:SF8">
    <property type="entry name" value="ATP-DEPENDENT RNA HELICASE DEAD"/>
    <property type="match status" value="1"/>
</dbReference>
<dbReference type="GO" id="GO:0033592">
    <property type="term" value="F:RNA strand annealing activity"/>
    <property type="evidence" value="ECO:0007669"/>
    <property type="project" value="TreeGrafter"/>
</dbReference>
<keyword evidence="3 12" id="KW-0547">Nucleotide-binding</keyword>
<keyword evidence="2" id="KW-0963">Cytoplasm</keyword>
<evidence type="ECO:0000256" key="6">
    <source>
        <dbReference type="ARBA" id="ARBA00022840"/>
    </source>
</evidence>
<dbReference type="SUPFAM" id="SSF52540">
    <property type="entry name" value="P-loop containing nucleoside triphosphate hydrolases"/>
    <property type="match status" value="1"/>
</dbReference>
<evidence type="ECO:0000256" key="3">
    <source>
        <dbReference type="ARBA" id="ARBA00022741"/>
    </source>
</evidence>
<proteinExistence type="inferred from homology"/>